<keyword evidence="1" id="KW-0732">Signal</keyword>
<evidence type="ECO:0000313" key="2">
    <source>
        <dbReference type="EMBL" id="CAH0379900.1"/>
    </source>
</evidence>
<gene>
    <name evidence="2" type="ORF">PECAL_6P15370</name>
</gene>
<sequence length="498" mass="55454">MRRALVFLLGALGARDALGLVGPKPWARGAASSRASVVASTEMVRARPPKGLGIHWTPTLSVGQLLHKLHSVDGVQQYKPRRSCKSGGGLQTGHLAQALYDANCNMLSYYDEDDAIWLHPEAEKLKKDAVWRATHRPARRETGAYAMIVPGEQILGEVRQIWRQEDGVRTSRVVLINGSAVPTLQATAREDVKEYLAKVLDDAPAVAAAAMDDYLEEELQAQISLWEQKAIDAADAADEVDAEALRQALRDVCVECGWRALHPEDEILPETEDREVSYLGSPRCVAHDLVMDSFFGRLDTGPRDEHDGDLTVYRAAISKGTAEYPGPKLWEELVLRRVPKLREHIEGTVDEEERKAHLQVLKNLVKMLAVDHMWSSARPRRTITRPDSLVDSHRFVCDHPKNCANAASTRAGRVARRARLTGQHAGYLEWSAVNRFDRCLSCDLLEFTPRPHAGYFSDVNNQDAKLARDGDFAKAESIAFMDEAIDGELKLFSVTDRE</sequence>
<proteinExistence type="predicted"/>
<comment type="caution">
    <text evidence="2">The sequence shown here is derived from an EMBL/GenBank/DDBJ whole genome shotgun (WGS) entry which is preliminary data.</text>
</comment>
<keyword evidence="3" id="KW-1185">Reference proteome</keyword>
<feature type="chain" id="PRO_5035288477" evidence="1">
    <location>
        <begin position="20"/>
        <end position="498"/>
    </location>
</feature>
<organism evidence="2 3">
    <name type="scientific">Pelagomonas calceolata</name>
    <dbReference type="NCBI Taxonomy" id="35677"/>
    <lineage>
        <taxon>Eukaryota</taxon>
        <taxon>Sar</taxon>
        <taxon>Stramenopiles</taxon>
        <taxon>Ochrophyta</taxon>
        <taxon>Pelagophyceae</taxon>
        <taxon>Pelagomonadales</taxon>
        <taxon>Pelagomonadaceae</taxon>
        <taxon>Pelagomonas</taxon>
    </lineage>
</organism>
<name>A0A8J2T306_9STRA</name>
<dbReference type="Proteomes" id="UP000789595">
    <property type="component" value="Unassembled WGS sequence"/>
</dbReference>
<evidence type="ECO:0000313" key="3">
    <source>
        <dbReference type="Proteomes" id="UP000789595"/>
    </source>
</evidence>
<dbReference type="EMBL" id="CAKKNE010000006">
    <property type="protein sequence ID" value="CAH0379900.1"/>
    <property type="molecule type" value="Genomic_DNA"/>
</dbReference>
<feature type="signal peptide" evidence="1">
    <location>
        <begin position="1"/>
        <end position="19"/>
    </location>
</feature>
<protein>
    <submittedName>
        <fullName evidence="2">Uncharacterized protein</fullName>
    </submittedName>
</protein>
<dbReference type="AlphaFoldDB" id="A0A8J2T306"/>
<evidence type="ECO:0000256" key="1">
    <source>
        <dbReference type="SAM" id="SignalP"/>
    </source>
</evidence>
<reference evidence="2" key="1">
    <citation type="submission" date="2021-11" db="EMBL/GenBank/DDBJ databases">
        <authorList>
            <consortium name="Genoscope - CEA"/>
            <person name="William W."/>
        </authorList>
    </citation>
    <scope>NUCLEOTIDE SEQUENCE</scope>
</reference>
<accession>A0A8J2T306</accession>